<evidence type="ECO:0000256" key="6">
    <source>
        <dbReference type="SAM" id="Phobius"/>
    </source>
</evidence>
<evidence type="ECO:0000313" key="8">
    <source>
        <dbReference type="Proteomes" id="UP000029033"/>
    </source>
</evidence>
<feature type="transmembrane region" description="Helical" evidence="6">
    <location>
        <begin position="381"/>
        <end position="401"/>
    </location>
</feature>
<keyword evidence="4 6" id="KW-1133">Transmembrane helix</keyword>
<feature type="transmembrane region" description="Helical" evidence="6">
    <location>
        <begin position="83"/>
        <end position="101"/>
    </location>
</feature>
<comment type="caution">
    <text evidence="7">The sequence shown here is derived from an EMBL/GenBank/DDBJ whole genome shotgun (WGS) entry which is preliminary data.</text>
</comment>
<feature type="transmembrane region" description="Helical" evidence="6">
    <location>
        <begin position="49"/>
        <end position="71"/>
    </location>
</feature>
<feature type="transmembrane region" description="Helical" evidence="6">
    <location>
        <begin position="113"/>
        <end position="130"/>
    </location>
</feature>
<evidence type="ECO:0000256" key="3">
    <source>
        <dbReference type="ARBA" id="ARBA00022692"/>
    </source>
</evidence>
<gene>
    <name evidence="7" type="ORF">BSCA_2386</name>
</gene>
<reference evidence="7 8" key="1">
    <citation type="submission" date="2014-03" db="EMBL/GenBank/DDBJ databases">
        <title>Genomics of Bifidobacteria.</title>
        <authorList>
            <person name="Ventura M."/>
            <person name="Milani C."/>
            <person name="Lugli G.A."/>
        </authorList>
    </citation>
    <scope>NUCLEOTIDE SEQUENCE [LARGE SCALE GENOMIC DNA]</scope>
    <source>
        <strain evidence="7 8">LMG 21589</strain>
    </source>
</reference>
<dbReference type="OrthoDB" id="3249502at2"/>
<dbReference type="STRING" id="158787.BSCA_2386"/>
<dbReference type="EMBL" id="JGZO01000020">
    <property type="protein sequence ID" value="KFI91860.1"/>
    <property type="molecule type" value="Genomic_DNA"/>
</dbReference>
<keyword evidence="2" id="KW-1003">Cell membrane</keyword>
<dbReference type="eggNOG" id="COG2244">
    <property type="taxonomic scope" value="Bacteria"/>
</dbReference>
<sequence length="475" mass="53026">MNKYKTLLVNIGLFTINAVSTKLITFFLIPLYTYFLSTQEYGITDMSLTVAGLISPVVVASINDSVVRFIIDDKKNAQKYITIGFWISCVGCLISAALLPVLDLDIFGGLGDYKGLFFIYFVITLFSSFFSNTARGLNQIKLITWTSIISSLVSAASAGILIGLLRFKVDGYFYSLSLGGFVSIILFVFAGKVYRYIRFPSLKKDKYLERMLIYSFPLIPNAIFWWAGTSINRFFITSVLGIGASGLFAAASKIPNVMNLVSSTFWQAWSLSAFQEYKTTGITKFFSNIFMVFRIICTLFASLIIALTPFIASILLQKQFYTAWPLIPLLILAFFFNVLAGFYGTVFTTAMKTSMLFWTTVISAIAVIVFTALFIYPYGLYGAALAMIISNIVMLISRVFLSSKVLDIQVNGKIVLPSILLLVSQTVIVSAQIPNYTIFSIITFILLLILSIFEVLPLAKQFIVSHNKMRSHFLK</sequence>
<feature type="transmembrane region" description="Helical" evidence="6">
    <location>
        <begin position="439"/>
        <end position="459"/>
    </location>
</feature>
<feature type="transmembrane region" description="Helical" evidence="6">
    <location>
        <begin position="292"/>
        <end position="316"/>
    </location>
</feature>
<dbReference type="Pfam" id="PF01943">
    <property type="entry name" value="Polysacc_synt"/>
    <property type="match status" value="1"/>
</dbReference>
<dbReference type="PANTHER" id="PTHR30250">
    <property type="entry name" value="PST FAMILY PREDICTED COLANIC ACID TRANSPORTER"/>
    <property type="match status" value="1"/>
</dbReference>
<dbReference type="InterPro" id="IPR050833">
    <property type="entry name" value="Poly_Biosynth_Transport"/>
</dbReference>
<feature type="transmembrane region" description="Helical" evidence="6">
    <location>
        <begin position="413"/>
        <end position="433"/>
    </location>
</feature>
<organism evidence="7 8">
    <name type="scientific">Bifidobacterium scardovii</name>
    <dbReference type="NCBI Taxonomy" id="158787"/>
    <lineage>
        <taxon>Bacteria</taxon>
        <taxon>Bacillati</taxon>
        <taxon>Actinomycetota</taxon>
        <taxon>Actinomycetes</taxon>
        <taxon>Bifidobacteriales</taxon>
        <taxon>Bifidobacteriaceae</taxon>
        <taxon>Bifidobacterium</taxon>
    </lineage>
</organism>
<keyword evidence="3 6" id="KW-0812">Transmembrane</keyword>
<dbReference type="AlphaFoldDB" id="A0A087D8L0"/>
<feature type="transmembrane region" description="Helical" evidence="6">
    <location>
        <begin position="355"/>
        <end position="375"/>
    </location>
</feature>
<feature type="transmembrane region" description="Helical" evidence="6">
    <location>
        <begin position="142"/>
        <end position="165"/>
    </location>
</feature>
<dbReference type="GeneID" id="85167053"/>
<evidence type="ECO:0000256" key="2">
    <source>
        <dbReference type="ARBA" id="ARBA00022475"/>
    </source>
</evidence>
<proteinExistence type="predicted"/>
<keyword evidence="5 6" id="KW-0472">Membrane</keyword>
<feature type="transmembrane region" description="Helical" evidence="6">
    <location>
        <begin position="7"/>
        <end position="29"/>
    </location>
</feature>
<evidence type="ECO:0000256" key="5">
    <source>
        <dbReference type="ARBA" id="ARBA00023136"/>
    </source>
</evidence>
<dbReference type="PANTHER" id="PTHR30250:SF11">
    <property type="entry name" value="O-ANTIGEN TRANSPORTER-RELATED"/>
    <property type="match status" value="1"/>
</dbReference>
<feature type="transmembrane region" description="Helical" evidence="6">
    <location>
        <begin position="211"/>
        <end position="228"/>
    </location>
</feature>
<dbReference type="InterPro" id="IPR002797">
    <property type="entry name" value="Polysacc_synth"/>
</dbReference>
<protein>
    <submittedName>
        <fullName evidence="7">Multidrug transporter</fullName>
    </submittedName>
</protein>
<dbReference type="RefSeq" id="WP_081893021.1">
    <property type="nucleotide sequence ID" value="NZ_JASOEM010000015.1"/>
</dbReference>
<feature type="transmembrane region" description="Helical" evidence="6">
    <location>
        <begin position="234"/>
        <end position="251"/>
    </location>
</feature>
<name>A0A087D8L0_9BIFI</name>
<comment type="subcellular location">
    <subcellularLocation>
        <location evidence="1">Cell membrane</location>
        <topology evidence="1">Multi-pass membrane protein</topology>
    </subcellularLocation>
</comment>
<dbReference type="GO" id="GO:0005886">
    <property type="term" value="C:plasma membrane"/>
    <property type="evidence" value="ECO:0007669"/>
    <property type="project" value="UniProtKB-SubCell"/>
</dbReference>
<evidence type="ECO:0000256" key="1">
    <source>
        <dbReference type="ARBA" id="ARBA00004651"/>
    </source>
</evidence>
<evidence type="ECO:0000256" key="4">
    <source>
        <dbReference type="ARBA" id="ARBA00022989"/>
    </source>
</evidence>
<feature type="transmembrane region" description="Helical" evidence="6">
    <location>
        <begin position="322"/>
        <end position="343"/>
    </location>
</feature>
<feature type="transmembrane region" description="Helical" evidence="6">
    <location>
        <begin position="171"/>
        <end position="190"/>
    </location>
</feature>
<keyword evidence="8" id="KW-1185">Reference proteome</keyword>
<accession>A0A087D8L0</accession>
<dbReference type="Proteomes" id="UP000029033">
    <property type="component" value="Unassembled WGS sequence"/>
</dbReference>
<evidence type="ECO:0000313" key="7">
    <source>
        <dbReference type="EMBL" id="KFI91860.1"/>
    </source>
</evidence>